<dbReference type="InterPro" id="IPR014729">
    <property type="entry name" value="Rossmann-like_a/b/a_fold"/>
</dbReference>
<keyword evidence="7 15" id="KW-0548">Nucleotidyltransferase</keyword>
<dbReference type="SMART" id="SM00904">
    <property type="entry name" value="Flavokinase"/>
    <property type="match status" value="1"/>
</dbReference>
<dbReference type="NCBIfam" id="NF004163">
    <property type="entry name" value="PRK05627.1-6"/>
    <property type="match status" value="1"/>
</dbReference>
<comment type="catalytic activity">
    <reaction evidence="13 15">
        <text>riboflavin + ATP = FMN + ADP + H(+)</text>
        <dbReference type="Rhea" id="RHEA:14357"/>
        <dbReference type="ChEBI" id="CHEBI:15378"/>
        <dbReference type="ChEBI" id="CHEBI:30616"/>
        <dbReference type="ChEBI" id="CHEBI:57986"/>
        <dbReference type="ChEBI" id="CHEBI:58210"/>
        <dbReference type="ChEBI" id="CHEBI:456216"/>
        <dbReference type="EC" id="2.7.1.26"/>
    </reaction>
</comment>
<evidence type="ECO:0000256" key="1">
    <source>
        <dbReference type="ARBA" id="ARBA00002121"/>
    </source>
</evidence>
<comment type="similarity">
    <text evidence="15">Belongs to the ribF family.</text>
</comment>
<dbReference type="SUPFAM" id="SSF52374">
    <property type="entry name" value="Nucleotidylyl transferase"/>
    <property type="match status" value="1"/>
</dbReference>
<dbReference type="FunFam" id="3.40.50.620:FF:000021">
    <property type="entry name" value="Riboflavin biosynthesis protein"/>
    <property type="match status" value="1"/>
</dbReference>
<organism evidence="17 18">
    <name type="scientific">Leeia aquatica</name>
    <dbReference type="NCBI Taxonomy" id="2725557"/>
    <lineage>
        <taxon>Bacteria</taxon>
        <taxon>Pseudomonadati</taxon>
        <taxon>Pseudomonadota</taxon>
        <taxon>Betaproteobacteria</taxon>
        <taxon>Neisseriales</taxon>
        <taxon>Leeiaceae</taxon>
        <taxon>Leeia</taxon>
    </lineage>
</organism>
<keyword evidence="6 15" id="KW-0808">Transferase</keyword>
<dbReference type="Pfam" id="PF01687">
    <property type="entry name" value="Flavokinase"/>
    <property type="match status" value="1"/>
</dbReference>
<dbReference type="PANTHER" id="PTHR22749">
    <property type="entry name" value="RIBOFLAVIN KINASE/FMN ADENYLYLTRANSFERASE"/>
    <property type="match status" value="1"/>
</dbReference>
<dbReference type="Gene3D" id="2.40.30.30">
    <property type="entry name" value="Riboflavin kinase-like"/>
    <property type="match status" value="1"/>
</dbReference>
<dbReference type="GO" id="GO:0009398">
    <property type="term" value="P:FMN biosynthetic process"/>
    <property type="evidence" value="ECO:0007669"/>
    <property type="project" value="UniProtKB-UniRule"/>
</dbReference>
<dbReference type="NCBIfam" id="NF004159">
    <property type="entry name" value="PRK05627.1-2"/>
    <property type="match status" value="1"/>
</dbReference>
<dbReference type="InterPro" id="IPR002606">
    <property type="entry name" value="Riboflavin_kinase_bac"/>
</dbReference>
<proteinExistence type="inferred from homology"/>
<evidence type="ECO:0000256" key="4">
    <source>
        <dbReference type="ARBA" id="ARBA00022630"/>
    </source>
</evidence>
<evidence type="ECO:0000256" key="15">
    <source>
        <dbReference type="PIRNR" id="PIRNR004491"/>
    </source>
</evidence>
<evidence type="ECO:0000256" key="6">
    <source>
        <dbReference type="ARBA" id="ARBA00022679"/>
    </source>
</evidence>
<dbReference type="Gene3D" id="3.40.50.620">
    <property type="entry name" value="HUPs"/>
    <property type="match status" value="1"/>
</dbReference>
<dbReference type="Proteomes" id="UP000587991">
    <property type="component" value="Unassembled WGS sequence"/>
</dbReference>
<dbReference type="InterPro" id="IPR023468">
    <property type="entry name" value="Riboflavin_kinase"/>
</dbReference>
<evidence type="ECO:0000256" key="11">
    <source>
        <dbReference type="ARBA" id="ARBA00022840"/>
    </source>
</evidence>
<feature type="domain" description="Riboflavin kinase" evidence="16">
    <location>
        <begin position="181"/>
        <end position="306"/>
    </location>
</feature>
<comment type="catalytic activity">
    <reaction evidence="14 15">
        <text>FMN + ATP + H(+) = FAD + diphosphate</text>
        <dbReference type="Rhea" id="RHEA:17237"/>
        <dbReference type="ChEBI" id="CHEBI:15378"/>
        <dbReference type="ChEBI" id="CHEBI:30616"/>
        <dbReference type="ChEBI" id="CHEBI:33019"/>
        <dbReference type="ChEBI" id="CHEBI:57692"/>
        <dbReference type="ChEBI" id="CHEBI:58210"/>
        <dbReference type="EC" id="2.7.7.2"/>
    </reaction>
</comment>
<dbReference type="GO" id="GO:0008531">
    <property type="term" value="F:riboflavin kinase activity"/>
    <property type="evidence" value="ECO:0007669"/>
    <property type="project" value="UniProtKB-UniRule"/>
</dbReference>
<keyword evidence="10 15" id="KW-0274">FAD</keyword>
<accession>A0A847S788</accession>
<dbReference type="SUPFAM" id="SSF82114">
    <property type="entry name" value="Riboflavin kinase-like"/>
    <property type="match status" value="1"/>
</dbReference>
<evidence type="ECO:0000256" key="12">
    <source>
        <dbReference type="ARBA" id="ARBA00023268"/>
    </source>
</evidence>
<keyword evidence="9 15" id="KW-0418">Kinase</keyword>
<gene>
    <name evidence="17" type="ORF">HF682_05980</name>
</gene>
<dbReference type="CDD" id="cd02064">
    <property type="entry name" value="FAD_synthetase_N"/>
    <property type="match status" value="1"/>
</dbReference>
<dbReference type="NCBIfam" id="NF004160">
    <property type="entry name" value="PRK05627.1-3"/>
    <property type="match status" value="1"/>
</dbReference>
<evidence type="ECO:0000256" key="8">
    <source>
        <dbReference type="ARBA" id="ARBA00022741"/>
    </source>
</evidence>
<dbReference type="InterPro" id="IPR023465">
    <property type="entry name" value="Riboflavin_kinase_dom_sf"/>
</dbReference>
<dbReference type="GO" id="GO:0003919">
    <property type="term" value="F:FMN adenylyltransferase activity"/>
    <property type="evidence" value="ECO:0007669"/>
    <property type="project" value="UniProtKB-UniRule"/>
</dbReference>
<sequence>MRVFRGLTTRLPDPAAITIGNFDGVHQGHQALLARLMQQAWARGLPSTVVTFEPHPREFFTPQAAPVRLTSLREKLELLAACGVAQTVVLPFNHTLASQTAEQFMYDTLRDQLQCRYLLIGDDFRFGQRRSGDFQTLQQHAAQLGLALEAMTTIEHAGLRASSTAVRAALAQGELASATALLGRPYRISGRVMHGNKLGRTIGYPTANVQIKHNRPPLSGIFAVSVDGLGDRPWPGAASLGVRPTVTNDGLVTLEVYLFNFDRQIYGQHLGVRFHHKLRDEARFPDLPTLVERIGQDVTEAQAYFAQHPALLQPEALALAQPLI</sequence>
<dbReference type="EC" id="2.7.1.26" evidence="15"/>
<dbReference type="GO" id="GO:0009231">
    <property type="term" value="P:riboflavin biosynthetic process"/>
    <property type="evidence" value="ECO:0007669"/>
    <property type="project" value="InterPro"/>
</dbReference>
<evidence type="ECO:0000256" key="14">
    <source>
        <dbReference type="ARBA" id="ARBA00049494"/>
    </source>
</evidence>
<evidence type="ECO:0000256" key="5">
    <source>
        <dbReference type="ARBA" id="ARBA00022643"/>
    </source>
</evidence>
<dbReference type="InterPro" id="IPR015865">
    <property type="entry name" value="Riboflavin_kinase_bac/euk"/>
</dbReference>
<evidence type="ECO:0000256" key="3">
    <source>
        <dbReference type="ARBA" id="ARBA00005201"/>
    </source>
</evidence>
<comment type="function">
    <text evidence="1">Catalyzes the phosphorylation of riboflavin to FMN followed by the adenylation of FMN to FAD.</text>
</comment>
<dbReference type="RefSeq" id="WP_168876300.1">
    <property type="nucleotide sequence ID" value="NZ_JABAIM010000001.1"/>
</dbReference>
<keyword evidence="11 15" id="KW-0067">ATP-binding</keyword>
<dbReference type="UniPathway" id="UPA00276">
    <property type="reaction ID" value="UER00406"/>
</dbReference>
<evidence type="ECO:0000313" key="17">
    <source>
        <dbReference type="EMBL" id="NLR74705.1"/>
    </source>
</evidence>
<evidence type="ECO:0000256" key="9">
    <source>
        <dbReference type="ARBA" id="ARBA00022777"/>
    </source>
</evidence>
<dbReference type="AlphaFoldDB" id="A0A847S788"/>
<name>A0A847S788_9NEIS</name>
<reference evidence="17 18" key="1">
    <citation type="submission" date="2020-04" db="EMBL/GenBank/DDBJ databases">
        <title>Draft genome of Leeia sp. IMCC25680.</title>
        <authorList>
            <person name="Song J."/>
            <person name="Cho J.-C."/>
        </authorList>
    </citation>
    <scope>NUCLEOTIDE SEQUENCE [LARGE SCALE GENOMIC DNA]</scope>
    <source>
        <strain evidence="17 18">IMCC25680</strain>
    </source>
</reference>
<evidence type="ECO:0000259" key="16">
    <source>
        <dbReference type="SMART" id="SM00904"/>
    </source>
</evidence>
<keyword evidence="4 15" id="KW-0285">Flavoprotein</keyword>
<comment type="pathway">
    <text evidence="2 15">Cofactor biosynthesis; FAD biosynthesis; FAD from FMN: step 1/1.</text>
</comment>
<comment type="pathway">
    <text evidence="3 15">Cofactor biosynthesis; FMN biosynthesis; FMN from riboflavin (ATP route): step 1/1.</text>
</comment>
<protein>
    <recommendedName>
        <fullName evidence="15">Riboflavin biosynthesis protein</fullName>
    </recommendedName>
    <domain>
        <recommendedName>
            <fullName evidence="15">Riboflavin kinase</fullName>
            <ecNumber evidence="15">2.7.1.26</ecNumber>
        </recommendedName>
        <alternativeName>
            <fullName evidence="15">Flavokinase</fullName>
        </alternativeName>
    </domain>
    <domain>
        <recommendedName>
            <fullName evidence="15">FMN adenylyltransferase</fullName>
            <ecNumber evidence="15">2.7.7.2</ecNumber>
        </recommendedName>
        <alternativeName>
            <fullName evidence="15">FAD pyrophosphorylase</fullName>
        </alternativeName>
        <alternativeName>
            <fullName evidence="15">FAD synthase</fullName>
        </alternativeName>
    </domain>
</protein>
<dbReference type="GO" id="GO:0006747">
    <property type="term" value="P:FAD biosynthetic process"/>
    <property type="evidence" value="ECO:0007669"/>
    <property type="project" value="UniProtKB-UniRule"/>
</dbReference>
<dbReference type="EMBL" id="JABAIM010000001">
    <property type="protein sequence ID" value="NLR74705.1"/>
    <property type="molecule type" value="Genomic_DNA"/>
</dbReference>
<dbReference type="UniPathway" id="UPA00277">
    <property type="reaction ID" value="UER00407"/>
</dbReference>
<evidence type="ECO:0000313" key="18">
    <source>
        <dbReference type="Proteomes" id="UP000587991"/>
    </source>
</evidence>
<evidence type="ECO:0000256" key="2">
    <source>
        <dbReference type="ARBA" id="ARBA00004726"/>
    </source>
</evidence>
<dbReference type="InterPro" id="IPR015864">
    <property type="entry name" value="FAD_synthase"/>
</dbReference>
<dbReference type="NCBIfam" id="TIGR00083">
    <property type="entry name" value="ribF"/>
    <property type="match status" value="1"/>
</dbReference>
<comment type="caution">
    <text evidence="17">The sequence shown here is derived from an EMBL/GenBank/DDBJ whole genome shotgun (WGS) entry which is preliminary data.</text>
</comment>
<evidence type="ECO:0000256" key="13">
    <source>
        <dbReference type="ARBA" id="ARBA00047880"/>
    </source>
</evidence>
<dbReference type="Pfam" id="PF06574">
    <property type="entry name" value="FAD_syn"/>
    <property type="match status" value="1"/>
</dbReference>
<keyword evidence="18" id="KW-1185">Reference proteome</keyword>
<keyword evidence="8 15" id="KW-0547">Nucleotide-binding</keyword>
<dbReference type="EC" id="2.7.7.2" evidence="15"/>
<evidence type="ECO:0000256" key="10">
    <source>
        <dbReference type="ARBA" id="ARBA00022827"/>
    </source>
</evidence>
<dbReference type="GO" id="GO:0005524">
    <property type="term" value="F:ATP binding"/>
    <property type="evidence" value="ECO:0007669"/>
    <property type="project" value="UniProtKB-UniRule"/>
</dbReference>
<keyword evidence="12" id="KW-0511">Multifunctional enzyme</keyword>
<dbReference type="PANTHER" id="PTHR22749:SF6">
    <property type="entry name" value="RIBOFLAVIN KINASE"/>
    <property type="match status" value="1"/>
</dbReference>
<dbReference type="PIRSF" id="PIRSF004491">
    <property type="entry name" value="FAD_Synth"/>
    <property type="match status" value="1"/>
</dbReference>
<evidence type="ECO:0000256" key="7">
    <source>
        <dbReference type="ARBA" id="ARBA00022695"/>
    </source>
</evidence>
<keyword evidence="5 15" id="KW-0288">FMN</keyword>